<evidence type="ECO:0000256" key="2">
    <source>
        <dbReference type="ARBA" id="ARBA00022840"/>
    </source>
</evidence>
<accession>A0A6J7MY67</accession>
<proteinExistence type="inferred from homology"/>
<dbReference type="EMBL" id="CAFBOG010000101">
    <property type="protein sequence ID" value="CAB4983319.1"/>
    <property type="molecule type" value="Genomic_DNA"/>
</dbReference>
<evidence type="ECO:0000259" key="4">
    <source>
        <dbReference type="Pfam" id="PF03668"/>
    </source>
</evidence>
<feature type="domain" description="RapZ-like N-terminal" evidence="4">
    <location>
        <begin position="2"/>
        <end position="155"/>
    </location>
</feature>
<dbReference type="PANTHER" id="PTHR30448:SF0">
    <property type="entry name" value="RNASE ADAPTER PROTEIN RAPZ"/>
    <property type="match status" value="1"/>
</dbReference>
<dbReference type="InterPro" id="IPR053931">
    <property type="entry name" value="RapZ_C"/>
</dbReference>
<dbReference type="InterPro" id="IPR027417">
    <property type="entry name" value="P-loop_NTPase"/>
</dbReference>
<dbReference type="PANTHER" id="PTHR30448">
    <property type="entry name" value="RNASE ADAPTER PROTEIN RAPZ"/>
    <property type="match status" value="1"/>
</dbReference>
<sequence>MMDFVIVTGLSGAGRTQVGNTLEDLGWFVIDNLPSELIPKVGELARFKSESPTPVGLIVGSDGNVDGVAPALDELRASGAKVTTMFLDAATPVLVRRYGDTKRRHPMLGDLGSVVNAIDQERTRLEPVRESADIVIDTSEMNVHDLRRRVVEIFGEAGDRDTTQVTIMSFGYKHGVPPDVDLVLDCRFLPNPHWVEELRPLTGLNPEIQDYVDSFELTEQFMDRMTALLDFLLPAFVNEGRSVLTVAFGCTGGRHRSVAIAERTAAWLREQGMTPQVRHRDVAK</sequence>
<reference evidence="6" key="1">
    <citation type="submission" date="2020-05" db="EMBL/GenBank/DDBJ databases">
        <authorList>
            <person name="Chiriac C."/>
            <person name="Salcher M."/>
            <person name="Ghai R."/>
            <person name="Kavagutti S V."/>
        </authorList>
    </citation>
    <scope>NUCLEOTIDE SEQUENCE</scope>
</reference>
<evidence type="ECO:0000313" key="6">
    <source>
        <dbReference type="EMBL" id="CAB4983319.1"/>
    </source>
</evidence>
<gene>
    <name evidence="6" type="ORF">UFOPK3914_01143</name>
</gene>
<organism evidence="6">
    <name type="scientific">freshwater metagenome</name>
    <dbReference type="NCBI Taxonomy" id="449393"/>
    <lineage>
        <taxon>unclassified sequences</taxon>
        <taxon>metagenomes</taxon>
        <taxon>ecological metagenomes</taxon>
    </lineage>
</organism>
<dbReference type="NCBIfam" id="NF003828">
    <property type="entry name" value="PRK05416.1"/>
    <property type="match status" value="1"/>
</dbReference>
<evidence type="ECO:0000256" key="1">
    <source>
        <dbReference type="ARBA" id="ARBA00022741"/>
    </source>
</evidence>
<dbReference type="InterPro" id="IPR053930">
    <property type="entry name" value="RapZ-like_N"/>
</dbReference>
<keyword evidence="3" id="KW-0342">GTP-binding</keyword>
<dbReference type="Pfam" id="PF03668">
    <property type="entry name" value="RapZ-like_N"/>
    <property type="match status" value="1"/>
</dbReference>
<dbReference type="AlphaFoldDB" id="A0A6J7MY67"/>
<evidence type="ECO:0000256" key="3">
    <source>
        <dbReference type="ARBA" id="ARBA00023134"/>
    </source>
</evidence>
<dbReference type="PIRSF" id="PIRSF005052">
    <property type="entry name" value="P-loopkin"/>
    <property type="match status" value="1"/>
</dbReference>
<dbReference type="SUPFAM" id="SSF52540">
    <property type="entry name" value="P-loop containing nucleoside triphosphate hydrolases"/>
    <property type="match status" value="1"/>
</dbReference>
<dbReference type="GO" id="GO:0005525">
    <property type="term" value="F:GTP binding"/>
    <property type="evidence" value="ECO:0007669"/>
    <property type="project" value="UniProtKB-KW"/>
</dbReference>
<feature type="domain" description="RapZ C-terminal" evidence="5">
    <location>
        <begin position="164"/>
        <end position="282"/>
    </location>
</feature>
<protein>
    <submittedName>
        <fullName evidence="6">Unannotated protein</fullName>
    </submittedName>
</protein>
<evidence type="ECO:0000259" key="5">
    <source>
        <dbReference type="Pfam" id="PF22740"/>
    </source>
</evidence>
<dbReference type="HAMAP" id="MF_00636">
    <property type="entry name" value="RapZ_like"/>
    <property type="match status" value="1"/>
</dbReference>
<keyword evidence="1" id="KW-0547">Nucleotide-binding</keyword>
<dbReference type="GO" id="GO:0005524">
    <property type="term" value="F:ATP binding"/>
    <property type="evidence" value="ECO:0007669"/>
    <property type="project" value="UniProtKB-KW"/>
</dbReference>
<dbReference type="InterPro" id="IPR005337">
    <property type="entry name" value="RapZ-like"/>
</dbReference>
<dbReference type="Pfam" id="PF22740">
    <property type="entry name" value="PapZ_C"/>
    <property type="match status" value="1"/>
</dbReference>
<keyword evidence="2" id="KW-0067">ATP-binding</keyword>
<name>A0A6J7MY67_9ZZZZ</name>